<dbReference type="Pfam" id="PF00814">
    <property type="entry name" value="TsaD"/>
    <property type="match status" value="1"/>
</dbReference>
<dbReference type="InterPro" id="IPR000905">
    <property type="entry name" value="Gcp-like_dom"/>
</dbReference>
<name>A0A1F5YQL7_9BACT</name>
<dbReference type="STRING" id="1798371.A2W14_01720"/>
<dbReference type="AlphaFoldDB" id="A0A1F5YQL7"/>
<sequence length="107" mass="11968">MIKGKIKLFFDSSDRNKIIVRLYKNGKLISAYSRDQKFTSQVLLPLVDRILKENKLTPASISAVEINRGPGSYTGLKVGVAVANTFGWFLKIPVNGNKNKIINPVYK</sequence>
<feature type="domain" description="Gcp-like" evidence="1">
    <location>
        <begin position="40"/>
        <end position="94"/>
    </location>
</feature>
<reference evidence="2 3" key="1">
    <citation type="journal article" date="2016" name="Nat. Commun.">
        <title>Thousands of microbial genomes shed light on interconnected biogeochemical processes in an aquifer system.</title>
        <authorList>
            <person name="Anantharaman K."/>
            <person name="Brown C.T."/>
            <person name="Hug L.A."/>
            <person name="Sharon I."/>
            <person name="Castelle C.J."/>
            <person name="Probst A.J."/>
            <person name="Thomas B.C."/>
            <person name="Singh A."/>
            <person name="Wilkins M.J."/>
            <person name="Karaoz U."/>
            <person name="Brodie E.L."/>
            <person name="Williams K.H."/>
            <person name="Hubbard S.S."/>
            <person name="Banfield J.F."/>
        </authorList>
    </citation>
    <scope>NUCLEOTIDE SEQUENCE [LARGE SCALE GENOMIC DNA]</scope>
</reference>
<gene>
    <name evidence="2" type="ORF">A2W14_01720</name>
</gene>
<accession>A0A1F5YQL7</accession>
<evidence type="ECO:0000313" key="3">
    <source>
        <dbReference type="Proteomes" id="UP000176665"/>
    </source>
</evidence>
<dbReference type="SUPFAM" id="SSF53067">
    <property type="entry name" value="Actin-like ATPase domain"/>
    <property type="match status" value="1"/>
</dbReference>
<dbReference type="EMBL" id="MFJA01000062">
    <property type="protein sequence ID" value="OGG02498.1"/>
    <property type="molecule type" value="Genomic_DNA"/>
</dbReference>
<dbReference type="GO" id="GO:0002949">
    <property type="term" value="P:tRNA threonylcarbamoyladenosine modification"/>
    <property type="evidence" value="ECO:0007669"/>
    <property type="project" value="InterPro"/>
</dbReference>
<proteinExistence type="predicted"/>
<dbReference type="InterPro" id="IPR043129">
    <property type="entry name" value="ATPase_NBD"/>
</dbReference>
<evidence type="ECO:0000259" key="1">
    <source>
        <dbReference type="Pfam" id="PF00814"/>
    </source>
</evidence>
<dbReference type="Proteomes" id="UP000176665">
    <property type="component" value="Unassembled WGS sequence"/>
</dbReference>
<protein>
    <submittedName>
        <fullName evidence="2">tRNA (Adenosine(37)-N6)-threonylcarbamoyltransferase complex dimerization subunit type 1 TsaB</fullName>
    </submittedName>
</protein>
<dbReference type="Gene3D" id="3.30.420.40">
    <property type="match status" value="1"/>
</dbReference>
<organism evidence="2 3">
    <name type="scientific">Candidatus Gottesmanbacteria bacterium RBG_16_37_8</name>
    <dbReference type="NCBI Taxonomy" id="1798371"/>
    <lineage>
        <taxon>Bacteria</taxon>
        <taxon>Candidatus Gottesmaniibacteriota</taxon>
    </lineage>
</organism>
<keyword evidence="2" id="KW-0808">Transferase</keyword>
<dbReference type="GO" id="GO:0016740">
    <property type="term" value="F:transferase activity"/>
    <property type="evidence" value="ECO:0007669"/>
    <property type="project" value="UniProtKB-KW"/>
</dbReference>
<dbReference type="NCBIfam" id="TIGR03725">
    <property type="entry name" value="T6A_YeaZ"/>
    <property type="match status" value="1"/>
</dbReference>
<dbReference type="InterPro" id="IPR022496">
    <property type="entry name" value="T6A_TsaB"/>
</dbReference>
<comment type="caution">
    <text evidence="2">The sequence shown here is derived from an EMBL/GenBank/DDBJ whole genome shotgun (WGS) entry which is preliminary data.</text>
</comment>
<evidence type="ECO:0000313" key="2">
    <source>
        <dbReference type="EMBL" id="OGG02498.1"/>
    </source>
</evidence>